<dbReference type="AlphaFoldDB" id="A0A6I4MQE7"/>
<dbReference type="Proteomes" id="UP000462055">
    <property type="component" value="Unassembled WGS sequence"/>
</dbReference>
<gene>
    <name evidence="1" type="ORF">F8568_035565</name>
</gene>
<accession>A0A6I4MQE7</accession>
<dbReference type="RefSeq" id="WP_160573884.1">
    <property type="nucleotide sequence ID" value="NZ_WBMS02000039.1"/>
</dbReference>
<organism evidence="1 2">
    <name type="scientific">Actinomadura physcomitrii</name>
    <dbReference type="NCBI Taxonomy" id="2650748"/>
    <lineage>
        <taxon>Bacteria</taxon>
        <taxon>Bacillati</taxon>
        <taxon>Actinomycetota</taxon>
        <taxon>Actinomycetes</taxon>
        <taxon>Streptosporangiales</taxon>
        <taxon>Thermomonosporaceae</taxon>
        <taxon>Actinomadura</taxon>
    </lineage>
</organism>
<evidence type="ECO:0000313" key="2">
    <source>
        <dbReference type="Proteomes" id="UP000462055"/>
    </source>
</evidence>
<dbReference type="EMBL" id="WBMS02000039">
    <property type="protein sequence ID" value="MWA05591.1"/>
    <property type="molecule type" value="Genomic_DNA"/>
</dbReference>
<sequence>MPQHPDKDPKGMLAALAALVLQRIPDVGKTDTGIVHQVKYLVWGREGRRSSSPTATR</sequence>
<proteinExistence type="predicted"/>
<comment type="caution">
    <text evidence="1">The sequence shown here is derived from an EMBL/GenBank/DDBJ whole genome shotgun (WGS) entry which is preliminary data.</text>
</comment>
<evidence type="ECO:0000313" key="1">
    <source>
        <dbReference type="EMBL" id="MWA05591.1"/>
    </source>
</evidence>
<protein>
    <submittedName>
        <fullName evidence="1">Uncharacterized protein</fullName>
    </submittedName>
</protein>
<name>A0A6I4MQE7_9ACTN</name>
<keyword evidence="2" id="KW-1185">Reference proteome</keyword>
<reference evidence="1" key="1">
    <citation type="submission" date="2019-12" db="EMBL/GenBank/DDBJ databases">
        <title>Actinomadura physcomitrii sp. nov., a novel actinomycete isolated from moss [Physcomitrium sphaericum (Ludw) Fuernr].</title>
        <authorList>
            <person name="Zhuang X."/>
        </authorList>
    </citation>
    <scope>NUCLEOTIDE SEQUENCE [LARGE SCALE GENOMIC DNA]</scope>
    <source>
        <strain evidence="1">LD22</strain>
    </source>
</reference>